<dbReference type="AlphaFoldDB" id="A0A2N6VP80"/>
<protein>
    <recommendedName>
        <fullName evidence="3">DUF4194 domain-containing protein</fullName>
    </recommendedName>
</protein>
<organism evidence="1 2">
    <name type="scientific">Brevibacterium paucivorans</name>
    <dbReference type="NCBI Taxonomy" id="170994"/>
    <lineage>
        <taxon>Bacteria</taxon>
        <taxon>Bacillati</taxon>
        <taxon>Actinomycetota</taxon>
        <taxon>Actinomycetes</taxon>
        <taxon>Micrococcales</taxon>
        <taxon>Brevibacteriaceae</taxon>
        <taxon>Brevibacterium</taxon>
    </lineage>
</organism>
<reference evidence="1 2" key="1">
    <citation type="submission" date="2017-09" db="EMBL/GenBank/DDBJ databases">
        <title>Bacterial strain isolated from the female urinary microbiota.</title>
        <authorList>
            <person name="Thomas-White K."/>
            <person name="Kumar N."/>
            <person name="Forster S."/>
            <person name="Putonti C."/>
            <person name="Lawley T."/>
            <person name="Wolfe A.J."/>
        </authorList>
    </citation>
    <scope>NUCLEOTIDE SEQUENCE [LARGE SCALE GENOMIC DNA]</scope>
    <source>
        <strain evidence="1 2">UMB1301</strain>
    </source>
</reference>
<gene>
    <name evidence="1" type="ORF">CJ199_00685</name>
</gene>
<sequence length="206" mass="23622">MSEDAADGGLWNGDEGQLAFDTRRVLLELLKGPYVSGEQKPQLWAALVADEGLIRSRLNDVFLDLVIDHSASFAFTRQVVTNEIKVPVALRTENLKFLDTAMLLALRQRLLAAQGVRRVIVDQSEIYEQLSVFRTGDETTFQRNLNASWRRMINTVRVLHKASEDRYEISPIVRFLVDEDRVQELTQTYKRIARENQKSKEQGDTQ</sequence>
<evidence type="ECO:0000313" key="2">
    <source>
        <dbReference type="Proteomes" id="UP000235598"/>
    </source>
</evidence>
<dbReference type="InterPro" id="IPR025449">
    <property type="entry name" value="JetB"/>
</dbReference>
<evidence type="ECO:0008006" key="3">
    <source>
        <dbReference type="Google" id="ProtNLM"/>
    </source>
</evidence>
<name>A0A2N6VP80_9MICO</name>
<evidence type="ECO:0000313" key="1">
    <source>
        <dbReference type="EMBL" id="PMD05961.1"/>
    </source>
</evidence>
<dbReference type="EMBL" id="PNHK01000001">
    <property type="protein sequence ID" value="PMD05961.1"/>
    <property type="molecule type" value="Genomic_DNA"/>
</dbReference>
<dbReference type="OrthoDB" id="3725402at2"/>
<dbReference type="Pfam" id="PF13835">
    <property type="entry name" value="DUF4194"/>
    <property type="match status" value="1"/>
</dbReference>
<proteinExistence type="predicted"/>
<dbReference type="RefSeq" id="WP_102237619.1">
    <property type="nucleotide sequence ID" value="NZ_BAAAIM010000007.1"/>
</dbReference>
<comment type="caution">
    <text evidence="1">The sequence shown here is derived from an EMBL/GenBank/DDBJ whole genome shotgun (WGS) entry which is preliminary data.</text>
</comment>
<accession>A0A2N6VP80</accession>
<dbReference type="Proteomes" id="UP000235598">
    <property type="component" value="Unassembled WGS sequence"/>
</dbReference>